<feature type="domain" description="hAT-like transposase RNase-H fold" evidence="2">
    <location>
        <begin position="1"/>
        <end position="48"/>
    </location>
</feature>
<evidence type="ECO:0000259" key="1">
    <source>
        <dbReference type="Pfam" id="PF05699"/>
    </source>
</evidence>
<evidence type="ECO:0000259" key="2">
    <source>
        <dbReference type="Pfam" id="PF14372"/>
    </source>
</evidence>
<protein>
    <recommendedName>
        <fullName evidence="5">HAT C-terminal dimerisation domain-containing protein</fullName>
    </recommendedName>
</protein>
<evidence type="ECO:0008006" key="5">
    <source>
        <dbReference type="Google" id="ProtNLM"/>
    </source>
</evidence>
<keyword evidence="4" id="KW-1185">Reference proteome</keyword>
<dbReference type="Pfam" id="PF14372">
    <property type="entry name" value="hAT-like_RNase-H"/>
    <property type="match status" value="1"/>
</dbReference>
<evidence type="ECO:0000313" key="3">
    <source>
        <dbReference type="EMBL" id="WOH07928.1"/>
    </source>
</evidence>
<dbReference type="EMBL" id="CP093349">
    <property type="protein sequence ID" value="WOH07928.1"/>
    <property type="molecule type" value="Genomic_DNA"/>
</dbReference>
<sequence length="172" mass="19945">MLFVVVVLDARYKMNYLKVKYTSIFGEDEATKLIKRVTRCLNEMMENYKKNEKHLERYLEEYPEKFTIEFDILSWWKVNSSRFPILSMVAKDVLAIQASSVASESAFSTGGRTLDKFRSSLTSTTNEILICCQDWLRSSKLPISVEELILSVLDKAWIVNQVSFILCISVYL</sequence>
<dbReference type="AlphaFoldDB" id="A0AAF1B7W7"/>
<dbReference type="GO" id="GO:0003677">
    <property type="term" value="F:DNA binding"/>
    <property type="evidence" value="ECO:0007669"/>
    <property type="project" value="InterPro"/>
</dbReference>
<dbReference type="InterPro" id="IPR012337">
    <property type="entry name" value="RNaseH-like_sf"/>
</dbReference>
<dbReference type="GO" id="GO:0046983">
    <property type="term" value="F:protein dimerization activity"/>
    <property type="evidence" value="ECO:0007669"/>
    <property type="project" value="InterPro"/>
</dbReference>
<proteinExistence type="predicted"/>
<gene>
    <name evidence="3" type="ORF">DCAR_0727363</name>
</gene>
<dbReference type="Proteomes" id="UP000077755">
    <property type="component" value="Chromosome 7"/>
</dbReference>
<evidence type="ECO:0000313" key="4">
    <source>
        <dbReference type="Proteomes" id="UP000077755"/>
    </source>
</evidence>
<feature type="domain" description="HAT C-terminal dimerisation" evidence="1">
    <location>
        <begin position="55"/>
        <end position="136"/>
    </location>
</feature>
<dbReference type="InterPro" id="IPR025525">
    <property type="entry name" value="hAT-like_transposase_RNase-H"/>
</dbReference>
<name>A0AAF1B7W7_DAUCS</name>
<dbReference type="PANTHER" id="PTHR23272:SF161">
    <property type="entry name" value="ZINC FINGER BED DOMAIN-CONTAINING PROTEIN RICESLEEPER 1-LIKE"/>
    <property type="match status" value="1"/>
</dbReference>
<dbReference type="PANTHER" id="PTHR23272">
    <property type="entry name" value="BED FINGER-RELATED"/>
    <property type="match status" value="1"/>
</dbReference>
<reference evidence="3" key="1">
    <citation type="journal article" date="2016" name="Nat. Genet.">
        <title>A high-quality carrot genome assembly provides new insights into carotenoid accumulation and asterid genome evolution.</title>
        <authorList>
            <person name="Iorizzo M."/>
            <person name="Ellison S."/>
            <person name="Senalik D."/>
            <person name="Zeng P."/>
            <person name="Satapoomin P."/>
            <person name="Huang J."/>
            <person name="Bowman M."/>
            <person name="Iovene M."/>
            <person name="Sanseverino W."/>
            <person name="Cavagnaro P."/>
            <person name="Yildiz M."/>
            <person name="Macko-Podgorni A."/>
            <person name="Moranska E."/>
            <person name="Grzebelus E."/>
            <person name="Grzebelus D."/>
            <person name="Ashrafi H."/>
            <person name="Zheng Z."/>
            <person name="Cheng S."/>
            <person name="Spooner D."/>
            <person name="Van Deynze A."/>
            <person name="Simon P."/>
        </authorList>
    </citation>
    <scope>NUCLEOTIDE SEQUENCE</scope>
    <source>
        <tissue evidence="3">Leaf</tissue>
    </source>
</reference>
<accession>A0AAF1B7W7</accession>
<dbReference type="SUPFAM" id="SSF53098">
    <property type="entry name" value="Ribonuclease H-like"/>
    <property type="match status" value="1"/>
</dbReference>
<dbReference type="Pfam" id="PF05699">
    <property type="entry name" value="Dimer_Tnp_hAT"/>
    <property type="match status" value="1"/>
</dbReference>
<reference evidence="3" key="2">
    <citation type="submission" date="2022-03" db="EMBL/GenBank/DDBJ databases">
        <title>Draft title - Genomic analysis of global carrot germplasm unveils the trajectory of domestication and the origin of high carotenoid orange carrot.</title>
        <authorList>
            <person name="Iorizzo M."/>
            <person name="Ellison S."/>
            <person name="Senalik D."/>
            <person name="Macko-Podgorni A."/>
            <person name="Grzebelus D."/>
            <person name="Bostan H."/>
            <person name="Rolling W."/>
            <person name="Curaba J."/>
            <person name="Simon P."/>
        </authorList>
    </citation>
    <scope>NUCLEOTIDE SEQUENCE</scope>
    <source>
        <tissue evidence="3">Leaf</tissue>
    </source>
</reference>
<dbReference type="InterPro" id="IPR008906">
    <property type="entry name" value="HATC_C_dom"/>
</dbReference>
<organism evidence="3 4">
    <name type="scientific">Daucus carota subsp. sativus</name>
    <name type="common">Carrot</name>
    <dbReference type="NCBI Taxonomy" id="79200"/>
    <lineage>
        <taxon>Eukaryota</taxon>
        <taxon>Viridiplantae</taxon>
        <taxon>Streptophyta</taxon>
        <taxon>Embryophyta</taxon>
        <taxon>Tracheophyta</taxon>
        <taxon>Spermatophyta</taxon>
        <taxon>Magnoliopsida</taxon>
        <taxon>eudicotyledons</taxon>
        <taxon>Gunneridae</taxon>
        <taxon>Pentapetalae</taxon>
        <taxon>asterids</taxon>
        <taxon>campanulids</taxon>
        <taxon>Apiales</taxon>
        <taxon>Apiaceae</taxon>
        <taxon>Apioideae</taxon>
        <taxon>Scandiceae</taxon>
        <taxon>Daucinae</taxon>
        <taxon>Daucus</taxon>
        <taxon>Daucus sect. Daucus</taxon>
    </lineage>
</organism>